<dbReference type="AlphaFoldDB" id="A0A7L9RVE9"/>
<keyword evidence="2 5" id="KW-0808">Transferase</keyword>
<dbReference type="PANTHER" id="PTHR24422:SF19">
    <property type="entry name" value="CHEMOTAXIS PROTEIN METHYLTRANSFERASE"/>
    <property type="match status" value="1"/>
</dbReference>
<dbReference type="EC" id="2.1.1.80" evidence="5"/>
<dbReference type="GO" id="GO:0008983">
    <property type="term" value="F:protein-glutamate O-methyltransferase activity"/>
    <property type="evidence" value="ECO:0007669"/>
    <property type="project" value="UniProtKB-EC"/>
</dbReference>
<dbReference type="GO" id="GO:0032259">
    <property type="term" value="P:methylation"/>
    <property type="evidence" value="ECO:0007669"/>
    <property type="project" value="UniProtKB-KW"/>
</dbReference>
<dbReference type="Gene3D" id="3.40.50.150">
    <property type="entry name" value="Vaccinia Virus protein VP39"/>
    <property type="match status" value="1"/>
</dbReference>
<dbReference type="InterPro" id="IPR022642">
    <property type="entry name" value="CheR_C"/>
</dbReference>
<evidence type="ECO:0000259" key="4">
    <source>
        <dbReference type="PROSITE" id="PS50123"/>
    </source>
</evidence>
<evidence type="ECO:0000313" key="5">
    <source>
        <dbReference type="EMBL" id="QOL20328.1"/>
    </source>
</evidence>
<dbReference type="SUPFAM" id="SSF53335">
    <property type="entry name" value="S-adenosyl-L-methionine-dependent methyltransferases"/>
    <property type="match status" value="1"/>
</dbReference>
<evidence type="ECO:0000256" key="3">
    <source>
        <dbReference type="ARBA" id="ARBA00022691"/>
    </source>
</evidence>
<dbReference type="InterPro" id="IPR050903">
    <property type="entry name" value="Bact_Chemotaxis_MeTrfase"/>
</dbReference>
<dbReference type="SMART" id="SM00138">
    <property type="entry name" value="MeTrc"/>
    <property type="match status" value="1"/>
</dbReference>
<evidence type="ECO:0000256" key="2">
    <source>
        <dbReference type="ARBA" id="ARBA00022679"/>
    </source>
</evidence>
<accession>A0A7L9RVE9</accession>
<gene>
    <name evidence="5" type="primary">cheR</name>
    <name evidence="5" type="ORF">CPBP_01120</name>
</gene>
<dbReference type="PROSITE" id="PS50123">
    <property type="entry name" value="CHER"/>
    <property type="match status" value="1"/>
</dbReference>
<keyword evidence="6" id="KW-1185">Reference proteome</keyword>
<dbReference type="EMBL" id="CP054719">
    <property type="protein sequence ID" value="QOL20328.1"/>
    <property type="molecule type" value="Genomic_DNA"/>
</dbReference>
<evidence type="ECO:0000313" key="6">
    <source>
        <dbReference type="Proteomes" id="UP000594001"/>
    </source>
</evidence>
<feature type="domain" description="CheR-type methyltransferase" evidence="4">
    <location>
        <begin position="46"/>
        <end position="283"/>
    </location>
</feature>
<dbReference type="InterPro" id="IPR029063">
    <property type="entry name" value="SAM-dependent_MTases_sf"/>
</dbReference>
<dbReference type="Proteomes" id="UP000594001">
    <property type="component" value="Chromosome"/>
</dbReference>
<keyword evidence="1 5" id="KW-0489">Methyltransferase</keyword>
<name>A0A7L9RVE9_9PROT</name>
<reference evidence="5 6" key="1">
    <citation type="submission" date="2020-06" db="EMBL/GenBank/DDBJ databases">
        <title>The endosymbiont of the kinetoplastid Bodo saltans is a Paracaedibacter-like alpha-proteobacterium possessing a putative toxin-antitoxin system.</title>
        <authorList>
            <person name="Midha S."/>
            <person name="Rigden D.J."/>
            <person name="Siozios S."/>
            <person name="Hurst G.D.D."/>
            <person name="Jackson A.P."/>
        </authorList>
    </citation>
    <scope>NUCLEOTIDE SEQUENCE [LARGE SCALE GENOMIC DNA]</scope>
    <source>
        <strain evidence="5">Lake Konstanz</strain>
    </source>
</reference>
<dbReference type="KEGG" id="pbal:CPBP_01120"/>
<dbReference type="PANTHER" id="PTHR24422">
    <property type="entry name" value="CHEMOTAXIS PROTEIN METHYLTRANSFERASE"/>
    <property type="match status" value="1"/>
</dbReference>
<dbReference type="InterPro" id="IPR000780">
    <property type="entry name" value="CheR_MeTrfase"/>
</dbReference>
<keyword evidence="3" id="KW-0949">S-adenosyl-L-methionine</keyword>
<proteinExistence type="predicted"/>
<evidence type="ECO:0000256" key="1">
    <source>
        <dbReference type="ARBA" id="ARBA00022603"/>
    </source>
</evidence>
<sequence length="283" mass="33004">MNNSSAKRLSEILALEIKERYGVDSVEAVRAKIEELILSDPSSTTFDQYLQLSKTKSHNAEWQKIIEKITIHESYFQRNENILNSVAKTVEQILSEKKTLRMWSVPCATGEEAYDLAFIATERVYYQKYGTTTLNDKLLEDLSLDHVYIYGTDISETSLKHAKLGQYNDLTMGALRKLDPVRRRYFFTQNPEYYEVKPQIKRMVKFVVTNVMDPPLQYNFDIILCRNMLIYFGDEQKKRCQENLAQALAPGGYLFLGSVDQFLLNPDDFIQHTDEQSIWYQKK</sequence>
<organism evidence="5 6">
    <name type="scientific">Candidatus Bodocaedibacter vickermanii</name>
    <dbReference type="NCBI Taxonomy" id="2741701"/>
    <lineage>
        <taxon>Bacteria</taxon>
        <taxon>Pseudomonadati</taxon>
        <taxon>Pseudomonadota</taxon>
        <taxon>Alphaproteobacteria</taxon>
        <taxon>Holosporales</taxon>
        <taxon>Candidatus Paracaedibacteraceae</taxon>
        <taxon>Candidatus Bodocaedibacter</taxon>
    </lineage>
</organism>
<dbReference type="RefSeq" id="WP_350331879.1">
    <property type="nucleotide sequence ID" value="NZ_CP054719.1"/>
</dbReference>
<dbReference type="PRINTS" id="PR00996">
    <property type="entry name" value="CHERMTFRASE"/>
</dbReference>
<protein>
    <submittedName>
        <fullName evidence="5">Chemotaxis protein methyltransferase</fullName>
        <ecNumber evidence="5">2.1.1.80</ecNumber>
    </submittedName>
</protein>
<dbReference type="Pfam" id="PF01739">
    <property type="entry name" value="CheR"/>
    <property type="match status" value="1"/>
</dbReference>